<evidence type="ECO:0000256" key="1">
    <source>
        <dbReference type="ARBA" id="ARBA00023015"/>
    </source>
</evidence>
<keyword evidence="7" id="KW-1185">Reference proteome</keyword>
<proteinExistence type="predicted"/>
<evidence type="ECO:0000256" key="5">
    <source>
        <dbReference type="PROSITE-ProRule" id="PRU00201"/>
    </source>
</evidence>
<reference evidence="8" key="1">
    <citation type="submission" date="2025-08" db="UniProtKB">
        <authorList>
            <consortium name="RefSeq"/>
        </authorList>
    </citation>
    <scope>IDENTIFICATION</scope>
    <source>
        <tissue evidence="8">Muscle</tissue>
    </source>
</reference>
<evidence type="ECO:0000313" key="7">
    <source>
        <dbReference type="Proteomes" id="UP000694941"/>
    </source>
</evidence>
<organism evidence="7 8">
    <name type="scientific">Limulus polyphemus</name>
    <name type="common">Atlantic horseshoe crab</name>
    <dbReference type="NCBI Taxonomy" id="6850"/>
    <lineage>
        <taxon>Eukaryota</taxon>
        <taxon>Metazoa</taxon>
        <taxon>Ecdysozoa</taxon>
        <taxon>Arthropoda</taxon>
        <taxon>Chelicerata</taxon>
        <taxon>Merostomata</taxon>
        <taxon>Xiphosura</taxon>
        <taxon>Limulidae</taxon>
        <taxon>Limulus</taxon>
    </lineage>
</organism>
<name>A0ABM1BN81_LIMPO</name>
<evidence type="ECO:0000256" key="4">
    <source>
        <dbReference type="ARBA" id="ARBA00023242"/>
    </source>
</evidence>
<gene>
    <name evidence="8" type="primary">LOC106469459</name>
</gene>
<comment type="caution">
    <text evidence="5">Lacks conserved residue(s) required for the propagation of feature annotation.</text>
</comment>
<evidence type="ECO:0000256" key="3">
    <source>
        <dbReference type="ARBA" id="ARBA00023163"/>
    </source>
</evidence>
<dbReference type="GeneID" id="106469459"/>
<dbReference type="InterPro" id="IPR008967">
    <property type="entry name" value="p53-like_TF_DNA-bd_sf"/>
</dbReference>
<dbReference type="InterPro" id="IPR046360">
    <property type="entry name" value="T-box_DNA-bd"/>
</dbReference>
<dbReference type="RefSeq" id="XP_013785409.1">
    <property type="nucleotide sequence ID" value="XM_013929955.1"/>
</dbReference>
<dbReference type="Gene3D" id="2.60.40.820">
    <property type="entry name" value="Transcription factor, T-box"/>
    <property type="match status" value="1"/>
</dbReference>
<keyword evidence="3" id="KW-0804">Transcription</keyword>
<dbReference type="SUPFAM" id="SSF49417">
    <property type="entry name" value="p53-like transcription factors"/>
    <property type="match status" value="1"/>
</dbReference>
<dbReference type="Proteomes" id="UP000694941">
    <property type="component" value="Unplaced"/>
</dbReference>
<feature type="domain" description="T-box" evidence="6">
    <location>
        <begin position="93"/>
        <end position="115"/>
    </location>
</feature>
<keyword evidence="2 5" id="KW-0238">DNA-binding</keyword>
<comment type="subcellular location">
    <subcellularLocation>
        <location evidence="5">Nucleus</location>
    </subcellularLocation>
</comment>
<accession>A0ABM1BN81</accession>
<sequence length="115" mass="13010">MRSEPSEFAQGMAYHPFLLPPSRQPPDFSVSTLIQPSYYPLPHPYPTTPFPKVLSELPRVRPYITASQNGLLRSVRVLEPEEDSVQDDPKVTLESKELWEQFHAAGTEMVVTKTG</sequence>
<evidence type="ECO:0000313" key="8">
    <source>
        <dbReference type="RefSeq" id="XP_013785409.1"/>
    </source>
</evidence>
<evidence type="ECO:0000256" key="2">
    <source>
        <dbReference type="ARBA" id="ARBA00023125"/>
    </source>
</evidence>
<evidence type="ECO:0000259" key="6">
    <source>
        <dbReference type="PROSITE" id="PS50252"/>
    </source>
</evidence>
<protein>
    <submittedName>
        <fullName evidence="8">T-box transcription factor TBX3-like</fullName>
    </submittedName>
</protein>
<dbReference type="PROSITE" id="PS50252">
    <property type="entry name" value="TBOX_3"/>
    <property type="match status" value="1"/>
</dbReference>
<keyword evidence="1" id="KW-0805">Transcription regulation</keyword>
<keyword evidence="4 5" id="KW-0539">Nucleus</keyword>
<dbReference type="InterPro" id="IPR036960">
    <property type="entry name" value="T-box_sf"/>
</dbReference>
<feature type="non-terminal residue" evidence="8">
    <location>
        <position position="115"/>
    </location>
</feature>